<name>A0AAD3D090_9STRA</name>
<organism evidence="1 2">
    <name type="scientific">Chaetoceros tenuissimus</name>
    <dbReference type="NCBI Taxonomy" id="426638"/>
    <lineage>
        <taxon>Eukaryota</taxon>
        <taxon>Sar</taxon>
        <taxon>Stramenopiles</taxon>
        <taxon>Ochrophyta</taxon>
        <taxon>Bacillariophyta</taxon>
        <taxon>Coscinodiscophyceae</taxon>
        <taxon>Chaetocerotophycidae</taxon>
        <taxon>Chaetocerotales</taxon>
        <taxon>Chaetocerotaceae</taxon>
        <taxon>Chaetoceros</taxon>
    </lineage>
</organism>
<accession>A0AAD3D090</accession>
<dbReference type="Gene3D" id="3.90.550.50">
    <property type="match status" value="1"/>
</dbReference>
<evidence type="ECO:0000313" key="1">
    <source>
        <dbReference type="EMBL" id="GFH55254.1"/>
    </source>
</evidence>
<evidence type="ECO:0000313" key="2">
    <source>
        <dbReference type="Proteomes" id="UP001054902"/>
    </source>
</evidence>
<dbReference type="AlphaFoldDB" id="A0AAD3D090"/>
<keyword evidence="2" id="KW-1185">Reference proteome</keyword>
<evidence type="ECO:0008006" key="3">
    <source>
        <dbReference type="Google" id="ProtNLM"/>
    </source>
</evidence>
<sequence length="376" mass="43265">MGRQIAFDRLRNTVGSHFYNNLAISNVVRAGSKRNTQAILTISLLAVACLLNTIGSTSSSRGSSFTTKPIGYNPISDRALKEMNDLKKEYSHERPLSSKTTMLLGIFSTNASDKYIHRRTYIRDTWLNTADPRICKLSEYIRQLEADNDSVCQVPYTFIIAAGGKHRPFDHDDKEPLSIIPKESERVNDEDDCTYLNVRESMEDGKSATYFKFGAELAQKYNIDYITKLDDDTIPSPTLLMDFIKDELPPYPFNRRIFGGRSWAFPEVYYGAGQFYFMSSDLADHVGNKLTAKDRHLMALSFKNRKIEDTDMGFFLFSSDRPLKFVDLTLHRFWEHGLKDEEGFRETWEEIAAENSQRLPRSEAFPFWHFCPHFLG</sequence>
<proteinExistence type="predicted"/>
<dbReference type="Proteomes" id="UP001054902">
    <property type="component" value="Unassembled WGS sequence"/>
</dbReference>
<dbReference type="EMBL" id="BLLK01000047">
    <property type="protein sequence ID" value="GFH55254.1"/>
    <property type="molecule type" value="Genomic_DNA"/>
</dbReference>
<gene>
    <name evidence="1" type="ORF">CTEN210_11730</name>
</gene>
<reference evidence="1 2" key="1">
    <citation type="journal article" date="2021" name="Sci. Rep.">
        <title>The genome of the diatom Chaetoceros tenuissimus carries an ancient integrated fragment of an extant virus.</title>
        <authorList>
            <person name="Hongo Y."/>
            <person name="Kimura K."/>
            <person name="Takaki Y."/>
            <person name="Yoshida Y."/>
            <person name="Baba S."/>
            <person name="Kobayashi G."/>
            <person name="Nagasaki K."/>
            <person name="Hano T."/>
            <person name="Tomaru Y."/>
        </authorList>
    </citation>
    <scope>NUCLEOTIDE SEQUENCE [LARGE SCALE GENOMIC DNA]</scope>
    <source>
        <strain evidence="1 2">NIES-3715</strain>
    </source>
</reference>
<protein>
    <recommendedName>
        <fullName evidence="3">Hexosyltransferase</fullName>
    </recommendedName>
</protein>
<comment type="caution">
    <text evidence="1">The sequence shown here is derived from an EMBL/GenBank/DDBJ whole genome shotgun (WGS) entry which is preliminary data.</text>
</comment>